<gene>
    <name evidence="1" type="ORF">Poly59_03240</name>
</gene>
<dbReference type="PROSITE" id="PS51257">
    <property type="entry name" value="PROKAR_LIPOPROTEIN"/>
    <property type="match status" value="1"/>
</dbReference>
<dbReference type="EMBL" id="SJPX01000001">
    <property type="protein sequence ID" value="TWU57417.1"/>
    <property type="molecule type" value="Genomic_DNA"/>
</dbReference>
<accession>A0A5C6FA91</accession>
<dbReference type="RefSeq" id="WP_186775961.1">
    <property type="nucleotide sequence ID" value="NZ_SJPX01000001.1"/>
</dbReference>
<name>A0A5C6FA91_9BACT</name>
<evidence type="ECO:0000313" key="1">
    <source>
        <dbReference type="EMBL" id="TWU57417.1"/>
    </source>
</evidence>
<organism evidence="1 2">
    <name type="scientific">Rubripirellula reticaptiva</name>
    <dbReference type="NCBI Taxonomy" id="2528013"/>
    <lineage>
        <taxon>Bacteria</taxon>
        <taxon>Pseudomonadati</taxon>
        <taxon>Planctomycetota</taxon>
        <taxon>Planctomycetia</taxon>
        <taxon>Pirellulales</taxon>
        <taxon>Pirellulaceae</taxon>
        <taxon>Rubripirellula</taxon>
    </lineage>
</organism>
<proteinExistence type="predicted"/>
<comment type="caution">
    <text evidence="1">The sequence shown here is derived from an EMBL/GenBank/DDBJ whole genome shotgun (WGS) entry which is preliminary data.</text>
</comment>
<protein>
    <submittedName>
        <fullName evidence="1">Uncharacterized protein</fullName>
    </submittedName>
</protein>
<reference evidence="1 2" key="1">
    <citation type="submission" date="2019-02" db="EMBL/GenBank/DDBJ databases">
        <title>Deep-cultivation of Planctomycetes and their phenomic and genomic characterization uncovers novel biology.</title>
        <authorList>
            <person name="Wiegand S."/>
            <person name="Jogler M."/>
            <person name="Boedeker C."/>
            <person name="Pinto D."/>
            <person name="Vollmers J."/>
            <person name="Rivas-Marin E."/>
            <person name="Kohn T."/>
            <person name="Peeters S.H."/>
            <person name="Heuer A."/>
            <person name="Rast P."/>
            <person name="Oberbeckmann S."/>
            <person name="Bunk B."/>
            <person name="Jeske O."/>
            <person name="Meyerdierks A."/>
            <person name="Storesund J.E."/>
            <person name="Kallscheuer N."/>
            <person name="Luecker S."/>
            <person name="Lage O.M."/>
            <person name="Pohl T."/>
            <person name="Merkel B.J."/>
            <person name="Hornburger P."/>
            <person name="Mueller R.-W."/>
            <person name="Bruemmer F."/>
            <person name="Labrenz M."/>
            <person name="Spormann A.M."/>
            <person name="Op Den Camp H."/>
            <person name="Overmann J."/>
            <person name="Amann R."/>
            <person name="Jetten M.S.M."/>
            <person name="Mascher T."/>
            <person name="Medema M.H."/>
            <person name="Devos D.P."/>
            <person name="Kaster A.-K."/>
            <person name="Ovreas L."/>
            <person name="Rohde M."/>
            <person name="Galperin M.Y."/>
            <person name="Jogler C."/>
        </authorList>
    </citation>
    <scope>NUCLEOTIDE SEQUENCE [LARGE SCALE GENOMIC DNA]</scope>
    <source>
        <strain evidence="1 2">Poly59</strain>
    </source>
</reference>
<dbReference type="AlphaFoldDB" id="A0A5C6FA91"/>
<sequence>MPASKRIIGLTLAIAAIACAFSVYCGREAFSRDPDDQSSVQESVDADTIRGLVAKRNSEASLFGGMHPAVVSMDMQIEEMRVRANLPPHWPSNDDPLRIYRSTRLAQPTIDALVDRVLLLEAEVRALKASSAASE</sequence>
<dbReference type="Proteomes" id="UP000317977">
    <property type="component" value="Unassembled WGS sequence"/>
</dbReference>
<evidence type="ECO:0000313" key="2">
    <source>
        <dbReference type="Proteomes" id="UP000317977"/>
    </source>
</evidence>
<keyword evidence="2" id="KW-1185">Reference proteome</keyword>